<evidence type="ECO:0000313" key="2">
    <source>
        <dbReference type="EMBL" id="RFU71116.1"/>
    </source>
</evidence>
<dbReference type="SUPFAM" id="SSF158504">
    <property type="entry name" value="BH2638-like"/>
    <property type="match status" value="1"/>
</dbReference>
<gene>
    <name evidence="2" type="ORF">D0469_04030</name>
</gene>
<dbReference type="EMBL" id="QVTE01000008">
    <property type="protein sequence ID" value="RFU71116.1"/>
    <property type="molecule type" value="Genomic_DNA"/>
</dbReference>
<evidence type="ECO:0000313" key="3">
    <source>
        <dbReference type="Proteomes" id="UP000264541"/>
    </source>
</evidence>
<dbReference type="AlphaFoldDB" id="A0A372LSU1"/>
<protein>
    <recommendedName>
        <fullName evidence="1">UPF0223 protein D0469_04030</fullName>
    </recommendedName>
</protein>
<dbReference type="HAMAP" id="MF_01041">
    <property type="entry name" value="UPF0223"/>
    <property type="match status" value="1"/>
</dbReference>
<evidence type="ECO:0000256" key="1">
    <source>
        <dbReference type="HAMAP-Rule" id="MF_01041"/>
    </source>
</evidence>
<name>A0A372LSU1_9BACI</name>
<dbReference type="Proteomes" id="UP000264541">
    <property type="component" value="Unassembled WGS sequence"/>
</dbReference>
<proteinExistence type="inferred from homology"/>
<dbReference type="RefSeq" id="WP_117325342.1">
    <property type="nucleotide sequence ID" value="NZ_QVTE01000008.1"/>
</dbReference>
<organism evidence="2 3">
    <name type="scientific">Peribacillus saganii</name>
    <dbReference type="NCBI Taxonomy" id="2303992"/>
    <lineage>
        <taxon>Bacteria</taxon>
        <taxon>Bacillati</taxon>
        <taxon>Bacillota</taxon>
        <taxon>Bacilli</taxon>
        <taxon>Bacillales</taxon>
        <taxon>Bacillaceae</taxon>
        <taxon>Peribacillus</taxon>
    </lineage>
</organism>
<dbReference type="Gene3D" id="1.10.220.80">
    <property type="entry name" value="BH2638-like"/>
    <property type="match status" value="1"/>
</dbReference>
<dbReference type="PIRSF" id="PIRSF037260">
    <property type="entry name" value="UPF0223"/>
    <property type="match status" value="1"/>
</dbReference>
<keyword evidence="3" id="KW-1185">Reference proteome</keyword>
<dbReference type="OrthoDB" id="1649074at2"/>
<dbReference type="InterPro" id="IPR007920">
    <property type="entry name" value="UPF0223"/>
</dbReference>
<comment type="caution">
    <text evidence="2">The sequence shown here is derived from an EMBL/GenBank/DDBJ whole genome shotgun (WGS) entry which is preliminary data.</text>
</comment>
<dbReference type="Pfam" id="PF05256">
    <property type="entry name" value="UPF0223"/>
    <property type="match status" value="1"/>
</dbReference>
<reference evidence="2 3" key="1">
    <citation type="submission" date="2018-08" db="EMBL/GenBank/DDBJ databases">
        <title>Bacillus chawlae sp. nov., Bacillus glennii sp. nov., and Bacillus saganii sp. nov. Isolated from the Vehicle Assembly Building at Kennedy Space Center where the Viking Spacecraft were Assembled.</title>
        <authorList>
            <person name="Seuylemezian A."/>
            <person name="Vaishampayan P."/>
        </authorList>
    </citation>
    <scope>NUCLEOTIDE SEQUENCE [LARGE SCALE GENOMIC DNA]</scope>
    <source>
        <strain evidence="2 3">V47-23a</strain>
    </source>
</reference>
<sequence>MEYQYPIDYDWSTEETVDVIHFYECIERAYENKISKEELMEAYRRFKKVVPGKADEKKLTDEFEQTSGYSGYLAIKKAKESNEGEMISLAARKA</sequence>
<comment type="similarity">
    <text evidence="1">Belongs to the UPF0223 family.</text>
</comment>
<accession>A0A372LSU1</accession>
<dbReference type="InterPro" id="IPR023324">
    <property type="entry name" value="BH2638-like_sf"/>
</dbReference>
<dbReference type="NCBIfam" id="NF003353">
    <property type="entry name" value="PRK04387.1"/>
    <property type="match status" value="1"/>
</dbReference>